<sequence>MYRSYGTHQRNYSQIPLYSNSNSNQQYQISRNLDQDFKIPSYGQLPPNPLAKNANNSSGLSNGLINDSLRQFRPPVFKSISRNQPQQQQQKQAGSANLHNNSNNNTNVLILVKTLHPMTNEQQLRTVFVSKIPELMNETSIINIFQLIPTFETFIRLLNGRSEPLSYGFVRFQNIDAIKFFIDVFESIDYKKSTYNTFDTLFSISTDENTLKYLEQRTLEKNGLESYFMGKNVKEVASIVEMKIKNWYEITSATFGDDLSIKIQRKDDDEDKKESSEDNNITKPEDVTINESEFDDLEIDDKETILQEIREFRLLSIKFEKVKQDQSAEEKKERDKYLEKETSKMLGDKSDGDLNKKSDDDGKLFTERDFREMSDSEDEIPESDERLEEIRQSRLRQKEERVFEEDQRRWIGRERIRSSALAREKEREEDFEARLERERRKALKQYAEFVDGGEYEKNKMEYYYNHATWVKNRMSARLREQAQDEQDAEDEAEEERQKMEEKNNFMSSLASELSTKKSGAGKFKLSLSGAKKTSQASEAVTNALGKEEDSRAVSDKKPKKVLISVNYETLKDIDDFISSSSNDPSITSLVNEIPKIPEDLFKFKISWEFLTNDIIEDKLKPFITSLIMEYLGVQEDELISFVVSLLKEHKEPQNFVKEMEIALDEDAIVFIKQLWRLLIFETERLHREI</sequence>
<keyword evidence="4" id="KW-0508">mRNA splicing</keyword>
<keyword evidence="4" id="KW-0747">Spliceosome</keyword>
<dbReference type="OrthoDB" id="6275295at2759"/>
<dbReference type="InterPro" id="IPR002483">
    <property type="entry name" value="PWI_dom"/>
</dbReference>
<dbReference type="GO" id="GO:0005681">
    <property type="term" value="C:spliceosomal complex"/>
    <property type="evidence" value="ECO:0007669"/>
    <property type="project" value="UniProtKB-KW"/>
</dbReference>
<comment type="function">
    <text evidence="5">Component of the U1 snRNP particle, which recognizes and binds the 5'-splice site of pre-mRNA. Together with other non-snRNP factors, U1 snRNP forms the spliceosomal commitment complex, that targets pre-mRNA to the splicing pathway.</text>
</comment>
<feature type="region of interest" description="Disordered" evidence="6">
    <location>
        <begin position="38"/>
        <end position="65"/>
    </location>
</feature>
<evidence type="ECO:0000256" key="4">
    <source>
        <dbReference type="ARBA" id="ARBA00022728"/>
    </source>
</evidence>
<feature type="compositionally biased region" description="Low complexity" evidence="6">
    <location>
        <begin position="84"/>
        <end position="102"/>
    </location>
</feature>
<dbReference type="Pfam" id="PF01480">
    <property type="entry name" value="PWI"/>
    <property type="match status" value="1"/>
</dbReference>
<dbReference type="SUPFAM" id="SSF101233">
    <property type="entry name" value="PWI domain"/>
    <property type="match status" value="1"/>
</dbReference>
<dbReference type="SUPFAM" id="SSF54928">
    <property type="entry name" value="RNA-binding domain, RBD"/>
    <property type="match status" value="1"/>
</dbReference>
<dbReference type="Gene3D" id="3.30.70.330">
    <property type="match status" value="1"/>
</dbReference>
<dbReference type="InterPro" id="IPR052768">
    <property type="entry name" value="RBM25"/>
</dbReference>
<dbReference type="SMART" id="SM00311">
    <property type="entry name" value="PWI"/>
    <property type="match status" value="1"/>
</dbReference>
<dbReference type="PANTHER" id="PTHR18806">
    <property type="entry name" value="RBM25 PROTEIN"/>
    <property type="match status" value="1"/>
</dbReference>
<evidence type="ECO:0000256" key="6">
    <source>
        <dbReference type="SAM" id="MobiDB-lite"/>
    </source>
</evidence>
<dbReference type="InterPro" id="IPR012677">
    <property type="entry name" value="Nucleotide-bd_a/b_plait_sf"/>
</dbReference>
<dbReference type="PANTHER" id="PTHR18806:SF4">
    <property type="entry name" value="RNA-BINDING PROTEIN 25"/>
    <property type="match status" value="1"/>
</dbReference>
<dbReference type="Gene3D" id="1.20.1390.10">
    <property type="entry name" value="PWI domain"/>
    <property type="match status" value="1"/>
</dbReference>
<feature type="compositionally biased region" description="Basic and acidic residues" evidence="6">
    <location>
        <begin position="326"/>
        <end position="374"/>
    </location>
</feature>
<feature type="region of interest" description="Disordered" evidence="6">
    <location>
        <begin position="326"/>
        <end position="388"/>
    </location>
</feature>
<feature type="compositionally biased region" description="Acidic residues" evidence="6">
    <location>
        <begin position="483"/>
        <end position="494"/>
    </location>
</feature>
<evidence type="ECO:0000256" key="3">
    <source>
        <dbReference type="ARBA" id="ARBA00022664"/>
    </source>
</evidence>
<evidence type="ECO:0000313" key="8">
    <source>
        <dbReference type="EMBL" id="VVT52987.1"/>
    </source>
</evidence>
<dbReference type="GeneID" id="43582165"/>
<evidence type="ECO:0000256" key="1">
    <source>
        <dbReference type="ARBA" id="ARBA00005544"/>
    </source>
</evidence>
<evidence type="ECO:0000256" key="2">
    <source>
        <dbReference type="ARBA" id="ARBA00014280"/>
    </source>
</evidence>
<dbReference type="RefSeq" id="XP_031853956.1">
    <property type="nucleotide sequence ID" value="XM_031998065.1"/>
</dbReference>
<dbReference type="PROSITE" id="PS51025">
    <property type="entry name" value="PWI"/>
    <property type="match status" value="1"/>
</dbReference>
<dbReference type="Proteomes" id="UP000398389">
    <property type="component" value="Unassembled WGS sequence"/>
</dbReference>
<comment type="similarity">
    <text evidence="1">Belongs to the SNU71 family.</text>
</comment>
<dbReference type="GO" id="GO:0006397">
    <property type="term" value="P:mRNA processing"/>
    <property type="evidence" value="ECO:0007669"/>
    <property type="project" value="UniProtKB-KW"/>
</dbReference>
<gene>
    <name evidence="8" type="ORF">SAPINGB_P003347</name>
</gene>
<feature type="region of interest" description="Disordered" evidence="6">
    <location>
        <begin position="81"/>
        <end position="102"/>
    </location>
</feature>
<feature type="compositionally biased region" description="Low complexity" evidence="6">
    <location>
        <begin position="50"/>
        <end position="65"/>
    </location>
</feature>
<dbReference type="InterPro" id="IPR036483">
    <property type="entry name" value="PWI_dom_sf"/>
</dbReference>
<dbReference type="InterPro" id="IPR035979">
    <property type="entry name" value="RBD_domain_sf"/>
</dbReference>
<evidence type="ECO:0000256" key="5">
    <source>
        <dbReference type="ARBA" id="ARBA00025004"/>
    </source>
</evidence>
<evidence type="ECO:0000313" key="9">
    <source>
        <dbReference type="Proteomes" id="UP000398389"/>
    </source>
</evidence>
<feature type="domain" description="PWI" evidence="7">
    <location>
        <begin position="598"/>
        <end position="689"/>
    </location>
</feature>
<reference evidence="8 9" key="1">
    <citation type="submission" date="2019-09" db="EMBL/GenBank/DDBJ databases">
        <authorList>
            <person name="Brejova B."/>
        </authorList>
    </citation>
    <scope>NUCLEOTIDE SEQUENCE [LARGE SCALE GENOMIC DNA]</scope>
</reference>
<protein>
    <recommendedName>
        <fullName evidence="2">U1 small nuclear ribonucleoprotein component SNU71</fullName>
    </recommendedName>
</protein>
<organism evidence="8 9">
    <name type="scientific">Magnusiomyces paraingens</name>
    <dbReference type="NCBI Taxonomy" id="2606893"/>
    <lineage>
        <taxon>Eukaryota</taxon>
        <taxon>Fungi</taxon>
        <taxon>Dikarya</taxon>
        <taxon>Ascomycota</taxon>
        <taxon>Saccharomycotina</taxon>
        <taxon>Dipodascomycetes</taxon>
        <taxon>Dipodascales</taxon>
        <taxon>Dipodascaceae</taxon>
        <taxon>Magnusiomyces</taxon>
    </lineage>
</organism>
<feature type="compositionally biased region" description="Acidic residues" evidence="6">
    <location>
        <begin position="375"/>
        <end position="387"/>
    </location>
</feature>
<evidence type="ECO:0000259" key="7">
    <source>
        <dbReference type="PROSITE" id="PS51025"/>
    </source>
</evidence>
<dbReference type="GO" id="GO:0003729">
    <property type="term" value="F:mRNA binding"/>
    <property type="evidence" value="ECO:0007669"/>
    <property type="project" value="TreeGrafter"/>
</dbReference>
<feature type="region of interest" description="Disordered" evidence="6">
    <location>
        <begin position="480"/>
        <end position="503"/>
    </location>
</feature>
<feature type="compositionally biased region" description="Basic and acidic residues" evidence="6">
    <location>
        <begin position="266"/>
        <end position="276"/>
    </location>
</feature>
<dbReference type="AlphaFoldDB" id="A0A5E8BUD3"/>
<proteinExistence type="inferred from homology"/>
<accession>A0A5E8BUD3</accession>
<name>A0A5E8BUD3_9ASCO</name>
<feature type="region of interest" description="Disordered" evidence="6">
    <location>
        <begin position="266"/>
        <end position="289"/>
    </location>
</feature>
<dbReference type="EMBL" id="CABVLU010000003">
    <property type="protein sequence ID" value="VVT52987.1"/>
    <property type="molecule type" value="Genomic_DNA"/>
</dbReference>
<keyword evidence="9" id="KW-1185">Reference proteome</keyword>
<keyword evidence="3" id="KW-0507">mRNA processing</keyword>